<feature type="transmembrane region" description="Helical" evidence="1">
    <location>
        <begin position="41"/>
        <end position="63"/>
    </location>
</feature>
<dbReference type="EMBL" id="FTOH01000001">
    <property type="protein sequence ID" value="SIS42277.1"/>
    <property type="molecule type" value="Genomic_DNA"/>
</dbReference>
<accession>A0A1N7IZ43</accession>
<dbReference type="RefSeq" id="WP_076513452.1">
    <property type="nucleotide sequence ID" value="NZ_FTOH01000001.1"/>
</dbReference>
<dbReference type="CDD" id="cd03510">
    <property type="entry name" value="Rhizobitoxine-FADS-like"/>
    <property type="match status" value="1"/>
</dbReference>
<dbReference type="STRING" id="484498.SAMN05421686_101167"/>
<keyword evidence="1" id="KW-0472">Membrane</keyword>
<keyword evidence="4" id="KW-1185">Reference proteome</keyword>
<keyword evidence="1" id="KW-1133">Transmembrane helix</keyword>
<feature type="transmembrane region" description="Helical" evidence="1">
    <location>
        <begin position="219"/>
        <end position="244"/>
    </location>
</feature>
<dbReference type="GO" id="GO:0046513">
    <property type="term" value="P:ceramide biosynthetic process"/>
    <property type="evidence" value="ECO:0007669"/>
    <property type="project" value="TreeGrafter"/>
</dbReference>
<dbReference type="Pfam" id="PF00487">
    <property type="entry name" value="FA_desaturase"/>
    <property type="match status" value="1"/>
</dbReference>
<proteinExistence type="predicted"/>
<name>A0A1N7IZ43_9GAMM</name>
<evidence type="ECO:0000313" key="4">
    <source>
        <dbReference type="Proteomes" id="UP000185639"/>
    </source>
</evidence>
<gene>
    <name evidence="3" type="ORF">SAMN05421686_101167</name>
</gene>
<dbReference type="Proteomes" id="UP000185639">
    <property type="component" value="Unassembled WGS sequence"/>
</dbReference>
<evidence type="ECO:0000259" key="2">
    <source>
        <dbReference type="Pfam" id="PF00487"/>
    </source>
</evidence>
<evidence type="ECO:0000313" key="3">
    <source>
        <dbReference type="EMBL" id="SIS42277.1"/>
    </source>
</evidence>
<reference evidence="3" key="1">
    <citation type="submission" date="2017-01" db="EMBL/GenBank/DDBJ databases">
        <authorList>
            <person name="Mah S.A."/>
            <person name="Swanson W.J."/>
            <person name="Moy G.W."/>
            <person name="Vacquier V.D."/>
        </authorList>
    </citation>
    <scope>NUCLEOTIDE SEQUENCE [LARGE SCALE GENOMIC DNA]</scope>
    <source>
        <strain evidence="3">DSM 24913</strain>
    </source>
</reference>
<feature type="transmembrane region" description="Helical" evidence="1">
    <location>
        <begin position="69"/>
        <end position="91"/>
    </location>
</feature>
<sequence length="339" mass="38871">MKDDRDLFETGLLRESARQRLNDILGEDTIRRLQQRSDFQGAIGVAKCWFAIFLLLGLSWLAMDILNYWSIPLVALCLLFLGGRILALAILTHEGAHRTLFANSKLNDTVTHWLCAAPVYLDLLKYRHHHAQHHIHTGTDKDVDLPLIEGFPTTRRSLLRKFIRDLTGQTGLKSVIGLAMMNAELIRWNVAGVVEKLNRDDWGTLKHFRAFFVNSRRTLIFHTAFFAIAFSLSLTELFALWWAAYLFTYPFCIRVRAIAEHAVTERTGDMLKNTRTTRAGIMARALFAPCHVNFHIEHHALVSVPFWQLPELHRLMQNHNITPPPPNYWQVLKMASSAG</sequence>
<protein>
    <submittedName>
        <fullName evidence="3">Fatty acid desaturase</fullName>
    </submittedName>
</protein>
<dbReference type="PANTHER" id="PTHR12879">
    <property type="entry name" value="SPHINGOLIPID DELTA 4 DESATURASE/C-4 HYDROXYLASE PROTEIN DES2"/>
    <property type="match status" value="1"/>
</dbReference>
<dbReference type="GO" id="GO:0042284">
    <property type="term" value="F:sphingolipid delta-4 desaturase activity"/>
    <property type="evidence" value="ECO:0007669"/>
    <property type="project" value="TreeGrafter"/>
</dbReference>
<organism evidence="3 4">
    <name type="scientific">Thalassolituus maritimus</name>
    <dbReference type="NCBI Taxonomy" id="484498"/>
    <lineage>
        <taxon>Bacteria</taxon>
        <taxon>Pseudomonadati</taxon>
        <taxon>Pseudomonadota</taxon>
        <taxon>Gammaproteobacteria</taxon>
        <taxon>Oceanospirillales</taxon>
        <taxon>Oceanospirillaceae</taxon>
        <taxon>Thalassolituus</taxon>
    </lineage>
</organism>
<dbReference type="AlphaFoldDB" id="A0A1N7IZ43"/>
<dbReference type="PANTHER" id="PTHR12879:SF8">
    <property type="entry name" value="SPHINGOLIPID DELTA(4)-DESATURASE DES1"/>
    <property type="match status" value="1"/>
</dbReference>
<keyword evidence="1" id="KW-0812">Transmembrane</keyword>
<feature type="domain" description="Fatty acid desaturase" evidence="2">
    <location>
        <begin position="72"/>
        <end position="318"/>
    </location>
</feature>
<dbReference type="InterPro" id="IPR005804">
    <property type="entry name" value="FA_desaturase_dom"/>
</dbReference>
<dbReference type="OrthoDB" id="9800167at2"/>
<dbReference type="GO" id="GO:0016020">
    <property type="term" value="C:membrane"/>
    <property type="evidence" value="ECO:0007669"/>
    <property type="project" value="GOC"/>
</dbReference>
<evidence type="ECO:0000256" key="1">
    <source>
        <dbReference type="SAM" id="Phobius"/>
    </source>
</evidence>